<keyword evidence="2 6" id="KW-0479">Metal-binding</keyword>
<dbReference type="Pfam" id="PF03372">
    <property type="entry name" value="Exo_endo_phos"/>
    <property type="match status" value="2"/>
</dbReference>
<evidence type="ECO:0000256" key="8">
    <source>
        <dbReference type="RuleBase" id="RU362131"/>
    </source>
</evidence>
<evidence type="ECO:0000313" key="11">
    <source>
        <dbReference type="EMBL" id="CAB9528899.1"/>
    </source>
</evidence>
<dbReference type="GO" id="GO:0016829">
    <property type="term" value="F:lyase activity"/>
    <property type="evidence" value="ECO:0007669"/>
    <property type="project" value="UniProtKB-KW"/>
</dbReference>
<feature type="region of interest" description="Disordered" evidence="9">
    <location>
        <begin position="1"/>
        <end position="109"/>
    </location>
</feature>
<feature type="active site" evidence="5">
    <location>
        <position position="303"/>
    </location>
</feature>
<dbReference type="Proteomes" id="UP001153069">
    <property type="component" value="Unassembled WGS sequence"/>
</dbReference>
<dbReference type="SUPFAM" id="SSF56219">
    <property type="entry name" value="DNase I-like"/>
    <property type="match status" value="1"/>
</dbReference>
<dbReference type="Gene3D" id="3.60.10.10">
    <property type="entry name" value="Endonuclease/exonuclease/phosphatase"/>
    <property type="match status" value="1"/>
</dbReference>
<evidence type="ECO:0000313" key="12">
    <source>
        <dbReference type="Proteomes" id="UP001153069"/>
    </source>
</evidence>
<organism evidence="11 12">
    <name type="scientific">Seminavis robusta</name>
    <dbReference type="NCBI Taxonomy" id="568900"/>
    <lineage>
        <taxon>Eukaryota</taxon>
        <taxon>Sar</taxon>
        <taxon>Stramenopiles</taxon>
        <taxon>Ochrophyta</taxon>
        <taxon>Bacillariophyta</taxon>
        <taxon>Bacillariophyceae</taxon>
        <taxon>Bacillariophycidae</taxon>
        <taxon>Naviculales</taxon>
        <taxon>Naviculaceae</taxon>
        <taxon>Seminavis</taxon>
    </lineage>
</organism>
<dbReference type="NCBIfam" id="TIGR00633">
    <property type="entry name" value="xth"/>
    <property type="match status" value="1"/>
</dbReference>
<accession>A0A9N8F1I3</accession>
<dbReference type="AlphaFoldDB" id="A0A9N8F1I3"/>
<proteinExistence type="inferred from homology"/>
<dbReference type="OrthoDB" id="498125at2759"/>
<keyword evidence="8" id="KW-0227">DNA damage</keyword>
<feature type="site" description="Transition state stabilizer" evidence="7">
    <location>
        <position position="347"/>
    </location>
</feature>
<keyword evidence="3" id="KW-0378">Hydrolase</keyword>
<gene>
    <name evidence="11" type="ORF">SEMRO_2348_G324320.1</name>
</gene>
<dbReference type="GO" id="GO:0008081">
    <property type="term" value="F:phosphoric diester hydrolase activity"/>
    <property type="evidence" value="ECO:0007669"/>
    <property type="project" value="TreeGrafter"/>
</dbReference>
<evidence type="ECO:0000259" key="10">
    <source>
        <dbReference type="Pfam" id="PF03372"/>
    </source>
</evidence>
<evidence type="ECO:0000256" key="3">
    <source>
        <dbReference type="ARBA" id="ARBA00022801"/>
    </source>
</evidence>
<feature type="site" description="Important for catalytic activity" evidence="7">
    <location>
        <position position="419"/>
    </location>
</feature>
<dbReference type="EMBL" id="CAICTM010002346">
    <property type="protein sequence ID" value="CAB9528899.1"/>
    <property type="molecule type" value="Genomic_DNA"/>
</dbReference>
<feature type="binding site" evidence="6">
    <location>
        <position position="140"/>
    </location>
    <ligand>
        <name>Mg(2+)</name>
        <dbReference type="ChEBI" id="CHEBI:18420"/>
        <label>1</label>
    </ligand>
</feature>
<evidence type="ECO:0000256" key="4">
    <source>
        <dbReference type="ARBA" id="ARBA00022842"/>
    </source>
</evidence>
<dbReference type="GO" id="GO:0008311">
    <property type="term" value="F:double-stranded DNA 3'-5' DNA exonuclease activity"/>
    <property type="evidence" value="ECO:0007669"/>
    <property type="project" value="TreeGrafter"/>
</dbReference>
<dbReference type="GO" id="GO:0003906">
    <property type="term" value="F:DNA-(apurinic or apyrimidinic site) endonuclease activity"/>
    <property type="evidence" value="ECO:0007669"/>
    <property type="project" value="TreeGrafter"/>
</dbReference>
<sequence length="462" mass="51822">MPRSSPRLKSTGQDDKPTLEVSTPVLKDDIDDEVNTIRKTAPKKRKTAKTIDSESEMNAQEEAERPKKQTKATKKNATTTKKKTENDDNDADEKEKEVPKKKSKKAPVQCITERDELPKLWTDSQAKANGSYTLKIATWNVAGLRAILKKDPHALATLVTSHNIDILCLQETKLQESHLDDPKLQLRGHLLEEQGYDAYYSCATAKKGYAGTAVFVKRRGAAGKKTAGKQQQMDITSFFGKKKKKDDAKNDSKKATATAEELPVDPKLLVPEQVTYGLGAKKHDGEGRVIVLDFPGFTMANLYVPNSGQKLERLDYRTEEWDKDLVAFMQAKQKERGVPVMWLGDLNVAHKHYEAYNFGAKHLDKQAGLTAQERASFQAQLDAGFVDAFRHFHPNAKGHYTYWSQRAGNREPNKGLRLDYFVCDSKMLDADNSKVVARDSYMIPEQMGSDHGPAVLELEIKP</sequence>
<evidence type="ECO:0000256" key="6">
    <source>
        <dbReference type="PIRSR" id="PIRSR604808-2"/>
    </source>
</evidence>
<feature type="binding site" evidence="6">
    <location>
        <position position="450"/>
    </location>
    <ligand>
        <name>Mg(2+)</name>
        <dbReference type="ChEBI" id="CHEBI:18420"/>
        <label>1</label>
    </ligand>
</feature>
<comment type="caution">
    <text evidence="11">The sequence shown here is derived from an EMBL/GenBank/DDBJ whole genome shotgun (WGS) entry which is preliminary data.</text>
</comment>
<keyword evidence="8" id="KW-0234">DNA repair</keyword>
<dbReference type="GO" id="GO:0005634">
    <property type="term" value="C:nucleus"/>
    <property type="evidence" value="ECO:0007669"/>
    <property type="project" value="TreeGrafter"/>
</dbReference>
<evidence type="ECO:0000256" key="1">
    <source>
        <dbReference type="ARBA" id="ARBA00007092"/>
    </source>
</evidence>
<comment type="similarity">
    <text evidence="1 8">Belongs to the DNA repair enzymes AP/ExoA family.</text>
</comment>
<keyword evidence="4 6" id="KW-0460">Magnesium</keyword>
<reference evidence="11" key="1">
    <citation type="submission" date="2020-06" db="EMBL/GenBank/DDBJ databases">
        <authorList>
            <consortium name="Plant Systems Biology data submission"/>
        </authorList>
    </citation>
    <scope>NUCLEOTIDE SEQUENCE</scope>
    <source>
        <strain evidence="11">D6</strain>
    </source>
</reference>
<dbReference type="GO" id="GO:0046872">
    <property type="term" value="F:metal ion binding"/>
    <property type="evidence" value="ECO:0007669"/>
    <property type="project" value="UniProtKB-KW"/>
</dbReference>
<feature type="domain" description="Endonuclease/exonuclease/phosphatase" evidence="10">
    <location>
        <begin position="319"/>
        <end position="451"/>
    </location>
</feature>
<keyword evidence="6" id="KW-0464">Manganese</keyword>
<feature type="domain" description="Endonuclease/exonuclease/phosphatase" evidence="10">
    <location>
        <begin position="137"/>
        <end position="218"/>
    </location>
</feature>
<dbReference type="InterPro" id="IPR036691">
    <property type="entry name" value="Endo/exonu/phosph_ase_sf"/>
</dbReference>
<keyword evidence="12" id="KW-1185">Reference proteome</keyword>
<name>A0A9N8F1I3_9STRA</name>
<feature type="site" description="Interaction with DNA substrate" evidence="7">
    <location>
        <position position="451"/>
    </location>
</feature>
<evidence type="ECO:0000256" key="2">
    <source>
        <dbReference type="ARBA" id="ARBA00022723"/>
    </source>
</evidence>
<feature type="binding site" evidence="6">
    <location>
        <position position="345"/>
    </location>
    <ligand>
        <name>Mg(2+)</name>
        <dbReference type="ChEBI" id="CHEBI:18420"/>
        <label>1</label>
    </ligand>
</feature>
<dbReference type="InterPro" id="IPR005135">
    <property type="entry name" value="Endo/exonuclease/phosphatase"/>
</dbReference>
<comment type="cofactor">
    <cofactor evidence="6 8">
        <name>Mg(2+)</name>
        <dbReference type="ChEBI" id="CHEBI:18420"/>
    </cofactor>
    <cofactor evidence="6 8">
        <name>Mn(2+)</name>
        <dbReference type="ChEBI" id="CHEBI:29035"/>
    </cofactor>
    <text evidence="6 8">Probably binds two magnesium or manganese ions per subunit.</text>
</comment>
<feature type="binding site" evidence="6">
    <location>
        <position position="347"/>
    </location>
    <ligand>
        <name>Mg(2+)</name>
        <dbReference type="ChEBI" id="CHEBI:18420"/>
        <label>1</label>
    </ligand>
</feature>
<dbReference type="PANTHER" id="PTHR22748:SF6">
    <property type="entry name" value="DNA-(APURINIC OR APYRIMIDINIC SITE) ENDONUCLEASE"/>
    <property type="match status" value="1"/>
</dbReference>
<evidence type="ECO:0000256" key="5">
    <source>
        <dbReference type="PIRSR" id="PIRSR604808-1"/>
    </source>
</evidence>
<keyword evidence="11" id="KW-0456">Lyase</keyword>
<evidence type="ECO:0000256" key="7">
    <source>
        <dbReference type="PIRSR" id="PIRSR604808-3"/>
    </source>
</evidence>
<dbReference type="GO" id="GO:0006284">
    <property type="term" value="P:base-excision repair"/>
    <property type="evidence" value="ECO:0007669"/>
    <property type="project" value="TreeGrafter"/>
</dbReference>
<evidence type="ECO:0000256" key="9">
    <source>
        <dbReference type="SAM" id="MobiDB-lite"/>
    </source>
</evidence>
<dbReference type="CDD" id="cd09087">
    <property type="entry name" value="Ape1-like_AP-endo"/>
    <property type="match status" value="1"/>
</dbReference>
<dbReference type="PROSITE" id="PS51435">
    <property type="entry name" value="AP_NUCLEASE_F1_4"/>
    <property type="match status" value="1"/>
</dbReference>
<dbReference type="PANTHER" id="PTHR22748">
    <property type="entry name" value="AP ENDONUCLEASE"/>
    <property type="match status" value="1"/>
</dbReference>
<feature type="binding site" evidence="6">
    <location>
        <position position="451"/>
    </location>
    <ligand>
        <name>Mg(2+)</name>
        <dbReference type="ChEBI" id="CHEBI:18420"/>
        <label>1</label>
    </ligand>
</feature>
<dbReference type="EC" id="3.1.-.-" evidence="8"/>
<feature type="active site" description="Proton acceptor" evidence="5">
    <location>
        <position position="451"/>
    </location>
</feature>
<dbReference type="InterPro" id="IPR004808">
    <property type="entry name" value="AP_endonuc_1"/>
</dbReference>
<feature type="binding site" evidence="6">
    <location>
        <position position="171"/>
    </location>
    <ligand>
        <name>Mg(2+)</name>
        <dbReference type="ChEBI" id="CHEBI:18420"/>
        <label>1</label>
    </ligand>
</feature>
<feature type="active site" description="Proton donor/acceptor" evidence="5">
    <location>
        <position position="345"/>
    </location>
</feature>
<protein>
    <recommendedName>
        <fullName evidence="8">DNA-(apurinic or apyrimidinic site) endonuclease</fullName>
        <ecNumber evidence="8">3.1.-.-</ecNumber>
    </recommendedName>
</protein>